<dbReference type="EMBL" id="PDJI01000004">
    <property type="protein sequence ID" value="PFG39949.1"/>
    <property type="molecule type" value="Genomic_DNA"/>
</dbReference>
<feature type="compositionally biased region" description="Polar residues" evidence="2">
    <location>
        <begin position="1"/>
        <end position="12"/>
    </location>
</feature>
<dbReference type="InterPro" id="IPR015590">
    <property type="entry name" value="Aldehyde_DH_dom"/>
</dbReference>
<evidence type="ECO:0000313" key="4">
    <source>
        <dbReference type="EMBL" id="PFG39949.1"/>
    </source>
</evidence>
<dbReference type="Gene3D" id="3.40.309.10">
    <property type="entry name" value="Aldehyde Dehydrogenase, Chain A, domain 2"/>
    <property type="match status" value="1"/>
</dbReference>
<dbReference type="InterPro" id="IPR016162">
    <property type="entry name" value="Ald_DH_N"/>
</dbReference>
<dbReference type="SUPFAM" id="SSF53720">
    <property type="entry name" value="ALDH-like"/>
    <property type="match status" value="1"/>
</dbReference>
<gene>
    <name evidence="4" type="ORF">ATJ97_2469</name>
</gene>
<dbReference type="GO" id="GO:0016620">
    <property type="term" value="F:oxidoreductase activity, acting on the aldehyde or oxo group of donors, NAD or NADP as acceptor"/>
    <property type="evidence" value="ECO:0007669"/>
    <property type="project" value="InterPro"/>
</dbReference>
<dbReference type="Gene3D" id="3.40.605.10">
    <property type="entry name" value="Aldehyde Dehydrogenase, Chain A, domain 1"/>
    <property type="match status" value="1"/>
</dbReference>
<dbReference type="InterPro" id="IPR016161">
    <property type="entry name" value="Ald_DH/histidinol_DH"/>
</dbReference>
<dbReference type="CDD" id="cd07078">
    <property type="entry name" value="ALDH"/>
    <property type="match status" value="1"/>
</dbReference>
<keyword evidence="1" id="KW-0560">Oxidoreductase</keyword>
<feature type="region of interest" description="Disordered" evidence="2">
    <location>
        <begin position="1"/>
        <end position="25"/>
    </location>
</feature>
<dbReference type="Pfam" id="PF00171">
    <property type="entry name" value="Aldedh"/>
    <property type="match status" value="1"/>
</dbReference>
<dbReference type="InterPro" id="IPR016163">
    <property type="entry name" value="Ald_DH_C"/>
</dbReference>
<sequence length="505" mass="50881">MTATADRSTAGTSVPARGAEAAGVPTTTPAARVLATHYVGGREVPAANEREIRRTSPSTGEPACVVVPATHAEVAEAVGAADAARAAWRRTPPAERAAALRRAAAAVRAAAPELGALLTATTGRLIGQAVEGAEVAADLLEEAATTGLGATGRTLAGGSSALDVVRREPRGVVAVVTPWNDPFPAAAGLLAAALVTGNTVVHKPSERSAAPGWAMARLIAEELPAGVLNIVNGDGETGAGLVLDERVALVAHVGSTAAGRRIAATAGARGARVLLENGGKDPIVVDAGVDPVWAAGQIALGAFTNTGQICTSVERVYLHESVADDVLAELVRLADDLRVGSPDDPATKLGPLVDEAQLAVVAEHVSAAVAGGARCLAGGAREDRPGCYYPATVLDGCTAEMAVMTEETFGPVAAVTRVRDFDEALRLAGTGRYGLAATVLTPYLGHALRASEELDVGTVKINAVFGGAPGGSADPRRDSGAGAGYGPDLLTAMTVLKTVHLEAAR</sequence>
<organism evidence="4 5">
    <name type="scientific">Georgenia soli</name>
    <dbReference type="NCBI Taxonomy" id="638953"/>
    <lineage>
        <taxon>Bacteria</taxon>
        <taxon>Bacillati</taxon>
        <taxon>Actinomycetota</taxon>
        <taxon>Actinomycetes</taxon>
        <taxon>Micrococcales</taxon>
        <taxon>Bogoriellaceae</taxon>
        <taxon>Georgenia</taxon>
    </lineage>
</organism>
<dbReference type="PANTHER" id="PTHR11699">
    <property type="entry name" value="ALDEHYDE DEHYDROGENASE-RELATED"/>
    <property type="match status" value="1"/>
</dbReference>
<dbReference type="RefSeq" id="WP_170037418.1">
    <property type="nucleotide sequence ID" value="NZ_PDJI01000004.1"/>
</dbReference>
<dbReference type="AlphaFoldDB" id="A0A2A9EP04"/>
<proteinExistence type="predicted"/>
<reference evidence="4 5" key="1">
    <citation type="submission" date="2017-10" db="EMBL/GenBank/DDBJ databases">
        <title>Sequencing the genomes of 1000 actinobacteria strains.</title>
        <authorList>
            <person name="Klenk H.-P."/>
        </authorList>
    </citation>
    <scope>NUCLEOTIDE SEQUENCE [LARGE SCALE GENOMIC DNA]</scope>
    <source>
        <strain evidence="4 5">DSM 21838</strain>
    </source>
</reference>
<evidence type="ECO:0000256" key="2">
    <source>
        <dbReference type="SAM" id="MobiDB-lite"/>
    </source>
</evidence>
<dbReference type="Proteomes" id="UP000222106">
    <property type="component" value="Unassembled WGS sequence"/>
</dbReference>
<evidence type="ECO:0000259" key="3">
    <source>
        <dbReference type="Pfam" id="PF00171"/>
    </source>
</evidence>
<evidence type="ECO:0000313" key="5">
    <source>
        <dbReference type="Proteomes" id="UP000222106"/>
    </source>
</evidence>
<accession>A0A2A9EP04</accession>
<evidence type="ECO:0000256" key="1">
    <source>
        <dbReference type="ARBA" id="ARBA00023002"/>
    </source>
</evidence>
<keyword evidence="5" id="KW-1185">Reference proteome</keyword>
<feature type="domain" description="Aldehyde dehydrogenase" evidence="3">
    <location>
        <begin position="48"/>
        <end position="499"/>
    </location>
</feature>
<name>A0A2A9EP04_9MICO</name>
<comment type="caution">
    <text evidence="4">The sequence shown here is derived from an EMBL/GenBank/DDBJ whole genome shotgun (WGS) entry which is preliminary data.</text>
</comment>
<protein>
    <submittedName>
        <fullName evidence="4">Succinate-semialdehyde dehydrogenase/glutarate-semialdehyde dehydrogenase</fullName>
    </submittedName>
</protein>